<sequence length="34" mass="4265">MYNTPILTRSLTLMVYYYQYLVYKDLLNYSMFQD</sequence>
<reference evidence="1" key="1">
    <citation type="journal article" date="2021" name="Proc. Natl. Acad. Sci. U.S.A.">
        <title>A Catalog of Tens of Thousands of Viruses from Human Metagenomes Reveals Hidden Associations with Chronic Diseases.</title>
        <authorList>
            <person name="Tisza M.J."/>
            <person name="Buck C.B."/>
        </authorList>
    </citation>
    <scope>NUCLEOTIDE SEQUENCE</scope>
    <source>
        <strain evidence="1">CtG4L18</strain>
    </source>
</reference>
<proteinExistence type="predicted"/>
<dbReference type="EMBL" id="BK016114">
    <property type="protein sequence ID" value="DAF96387.1"/>
    <property type="molecule type" value="Genomic_DNA"/>
</dbReference>
<evidence type="ECO:0000313" key="1">
    <source>
        <dbReference type="EMBL" id="DAF96387.1"/>
    </source>
</evidence>
<organism evidence="1">
    <name type="scientific">Podoviridae sp. ctG4L18</name>
    <dbReference type="NCBI Taxonomy" id="2825234"/>
    <lineage>
        <taxon>Viruses</taxon>
        <taxon>Duplodnaviria</taxon>
        <taxon>Heunggongvirae</taxon>
        <taxon>Uroviricota</taxon>
        <taxon>Caudoviricetes</taxon>
    </lineage>
</organism>
<name>A0A8S5UPM4_9CAUD</name>
<protein>
    <submittedName>
        <fullName evidence="1">Uncharacterized protein</fullName>
    </submittedName>
</protein>
<accession>A0A8S5UPM4</accession>